<dbReference type="SUPFAM" id="SSF53383">
    <property type="entry name" value="PLP-dependent transferases"/>
    <property type="match status" value="1"/>
</dbReference>
<dbReference type="Pfam" id="PF01053">
    <property type="entry name" value="Cys_Met_Meta_PP"/>
    <property type="match status" value="1"/>
</dbReference>
<comment type="caution">
    <text evidence="3">The sequence shown here is derived from an EMBL/GenBank/DDBJ whole genome shotgun (WGS) entry which is preliminary data.</text>
</comment>
<reference evidence="3" key="1">
    <citation type="submission" date="2013-08" db="EMBL/GenBank/DDBJ databases">
        <authorList>
            <person name="Mendez C."/>
            <person name="Richter M."/>
            <person name="Ferrer M."/>
            <person name="Sanchez J."/>
        </authorList>
    </citation>
    <scope>NUCLEOTIDE SEQUENCE</scope>
</reference>
<protein>
    <submittedName>
        <fullName evidence="3">O-succinylhomoserine sulfhydrylase</fullName>
    </submittedName>
</protein>
<dbReference type="PANTHER" id="PTHR11808:SF80">
    <property type="entry name" value="CYSTATHIONINE GAMMA-LYASE"/>
    <property type="match status" value="1"/>
</dbReference>
<reference evidence="3" key="2">
    <citation type="journal article" date="2014" name="ISME J.">
        <title>Microbial stratification in low pH oxic and suboxic macroscopic growths along an acid mine drainage.</title>
        <authorList>
            <person name="Mendez-Garcia C."/>
            <person name="Mesa V."/>
            <person name="Sprenger R.R."/>
            <person name="Richter M."/>
            <person name="Diez M.S."/>
            <person name="Solano J."/>
            <person name="Bargiela R."/>
            <person name="Golyshina O.V."/>
            <person name="Manteca A."/>
            <person name="Ramos J.L."/>
            <person name="Gallego J.R."/>
            <person name="Llorente I."/>
            <person name="Martins Dos Santos V.A."/>
            <person name="Jensen O.N."/>
            <person name="Pelaez A.I."/>
            <person name="Sanchez J."/>
            <person name="Ferrer M."/>
        </authorList>
    </citation>
    <scope>NUCLEOTIDE SEQUENCE</scope>
</reference>
<feature type="non-terminal residue" evidence="3">
    <location>
        <position position="313"/>
    </location>
</feature>
<accession>T1ARV3</accession>
<keyword evidence="2" id="KW-0663">Pyridoxal phosphate</keyword>
<dbReference type="InterPro" id="IPR000277">
    <property type="entry name" value="Cys/Met-Metab_PyrdxlP-dep_enz"/>
</dbReference>
<dbReference type="GO" id="GO:0005737">
    <property type="term" value="C:cytoplasm"/>
    <property type="evidence" value="ECO:0007669"/>
    <property type="project" value="TreeGrafter"/>
</dbReference>
<dbReference type="AlphaFoldDB" id="T1ARV3"/>
<evidence type="ECO:0000256" key="2">
    <source>
        <dbReference type="ARBA" id="ARBA00022898"/>
    </source>
</evidence>
<evidence type="ECO:0000256" key="1">
    <source>
        <dbReference type="ARBA" id="ARBA00001933"/>
    </source>
</evidence>
<dbReference type="InterPro" id="IPR054542">
    <property type="entry name" value="Cys_met_metab_PP"/>
</dbReference>
<dbReference type="InterPro" id="IPR015424">
    <property type="entry name" value="PyrdxlP-dep_Trfase"/>
</dbReference>
<dbReference type="PROSITE" id="PS00868">
    <property type="entry name" value="CYS_MET_METAB_PP"/>
    <property type="match status" value="1"/>
</dbReference>
<name>T1ARV3_9ZZZZ</name>
<evidence type="ECO:0000313" key="3">
    <source>
        <dbReference type="EMBL" id="EQD63296.1"/>
    </source>
</evidence>
<proteinExistence type="predicted"/>
<gene>
    <name evidence="3" type="ORF">B1A_09206</name>
</gene>
<sequence>MPERIRLDPPASDIGGTIIEPLETMTDACAPTFKLNWTGQDMGSDFPTGFDTLAVRAGQVRGHEGEHAEAIYPTSSFAFGSAAEAAARFSGAAPGNVYSRFTNPTVRTFQDRLAALEGGEACVATASGMAAILSTCMALLQQGDHVVCSRSVFGSTVNLFDRYLKRFGVQVDFVSQVDLSVWSAAIRPNTRLLFAETPSNPLTELADIPALAELAHAHGALLAVDNCFCTPALQRPLALGADLVIHSATKYLDGQGRCLGGAVVGDAERVGKDVFGFLRTAGPSMSPFNAWVFLKGLETLRLRMRAHCENAQR</sequence>
<dbReference type="GO" id="GO:0019346">
    <property type="term" value="P:transsulfuration"/>
    <property type="evidence" value="ECO:0007669"/>
    <property type="project" value="InterPro"/>
</dbReference>
<dbReference type="Gene3D" id="3.40.640.10">
    <property type="entry name" value="Type I PLP-dependent aspartate aminotransferase-like (Major domain)"/>
    <property type="match status" value="1"/>
</dbReference>
<organism evidence="3">
    <name type="scientific">mine drainage metagenome</name>
    <dbReference type="NCBI Taxonomy" id="410659"/>
    <lineage>
        <taxon>unclassified sequences</taxon>
        <taxon>metagenomes</taxon>
        <taxon>ecological metagenomes</taxon>
    </lineage>
</organism>
<comment type="cofactor">
    <cofactor evidence="1">
        <name>pyridoxal 5'-phosphate</name>
        <dbReference type="ChEBI" id="CHEBI:597326"/>
    </cofactor>
</comment>
<dbReference type="GO" id="GO:0016846">
    <property type="term" value="F:carbon-sulfur lyase activity"/>
    <property type="evidence" value="ECO:0007669"/>
    <property type="project" value="TreeGrafter"/>
</dbReference>
<dbReference type="EMBL" id="AUZX01006551">
    <property type="protein sequence ID" value="EQD63296.1"/>
    <property type="molecule type" value="Genomic_DNA"/>
</dbReference>
<dbReference type="PANTHER" id="PTHR11808">
    <property type="entry name" value="TRANS-SULFURATION ENZYME FAMILY MEMBER"/>
    <property type="match status" value="1"/>
</dbReference>
<dbReference type="GO" id="GO:0030170">
    <property type="term" value="F:pyridoxal phosphate binding"/>
    <property type="evidence" value="ECO:0007669"/>
    <property type="project" value="InterPro"/>
</dbReference>
<dbReference type="InterPro" id="IPR015421">
    <property type="entry name" value="PyrdxlP-dep_Trfase_major"/>
</dbReference>
<dbReference type="FunFam" id="3.40.640.10:FF:000046">
    <property type="entry name" value="Cystathionine gamma-lyase"/>
    <property type="match status" value="1"/>
</dbReference>